<dbReference type="InterPro" id="IPR000058">
    <property type="entry name" value="Znf_AN1"/>
</dbReference>
<keyword evidence="1" id="KW-0479">Metal-binding</keyword>
<dbReference type="EMBL" id="JAVHJV010000003">
    <property type="protein sequence ID" value="KAK5944030.1"/>
    <property type="molecule type" value="Genomic_DNA"/>
</dbReference>
<dbReference type="Gene3D" id="4.10.1110.10">
    <property type="entry name" value="AN1-like Zinc finger"/>
    <property type="match status" value="1"/>
</dbReference>
<reference evidence="8 9" key="1">
    <citation type="journal article" date="2023" name="Res Sq">
        <title>Genomic and morphological characterization of Knufia obscura isolated from the Mars 2020 spacecraft assembly facility.</title>
        <authorList>
            <person name="Chander A.M."/>
            <person name="Teixeira M.M."/>
            <person name="Singh N.K."/>
            <person name="Williams M.P."/>
            <person name="Parker C.W."/>
            <person name="Leo P."/>
            <person name="Stajich J.E."/>
            <person name="Torok T."/>
            <person name="Tighe S."/>
            <person name="Mason C.E."/>
            <person name="Venkateswaran K."/>
        </authorList>
    </citation>
    <scope>NUCLEOTIDE SEQUENCE [LARGE SCALE GENOMIC DNA]</scope>
    <source>
        <strain evidence="8 9">CCFEE 5817</strain>
    </source>
</reference>
<dbReference type="SUPFAM" id="SSF118310">
    <property type="entry name" value="AN1-like Zinc finger"/>
    <property type="match status" value="1"/>
</dbReference>
<keyword evidence="2 4" id="KW-0863">Zinc-finger</keyword>
<evidence type="ECO:0000259" key="7">
    <source>
        <dbReference type="PROSITE" id="PS51039"/>
    </source>
</evidence>
<evidence type="ECO:0000313" key="8">
    <source>
        <dbReference type="EMBL" id="KAK5944030.1"/>
    </source>
</evidence>
<dbReference type="PROSITE" id="PS51039">
    <property type="entry name" value="ZF_AN1"/>
    <property type="match status" value="1"/>
</dbReference>
<evidence type="ECO:0000256" key="5">
    <source>
        <dbReference type="SAM" id="MobiDB-lite"/>
    </source>
</evidence>
<dbReference type="Gene3D" id="3.10.20.90">
    <property type="entry name" value="Phosphatidylinositol 3-kinase Catalytic Subunit, Chain A, domain 1"/>
    <property type="match status" value="1"/>
</dbReference>
<evidence type="ECO:0000259" key="6">
    <source>
        <dbReference type="PROSITE" id="PS50053"/>
    </source>
</evidence>
<evidence type="ECO:0000256" key="1">
    <source>
        <dbReference type="ARBA" id="ARBA00022723"/>
    </source>
</evidence>
<dbReference type="GeneID" id="89996760"/>
<protein>
    <submittedName>
        <fullName evidence="8">Uncharacterized protein</fullName>
    </submittedName>
</protein>
<feature type="compositionally biased region" description="Low complexity" evidence="5">
    <location>
        <begin position="125"/>
        <end position="144"/>
    </location>
</feature>
<dbReference type="InterPro" id="IPR035896">
    <property type="entry name" value="AN1-like_Znf"/>
</dbReference>
<comment type="caution">
    <text evidence="8">The sequence shown here is derived from an EMBL/GenBank/DDBJ whole genome shotgun (WGS) entry which is preliminary data.</text>
</comment>
<keyword evidence="3" id="KW-0862">Zinc</keyword>
<organism evidence="8 9">
    <name type="scientific">Knufia obscura</name>
    <dbReference type="NCBI Taxonomy" id="1635080"/>
    <lineage>
        <taxon>Eukaryota</taxon>
        <taxon>Fungi</taxon>
        <taxon>Dikarya</taxon>
        <taxon>Ascomycota</taxon>
        <taxon>Pezizomycotina</taxon>
        <taxon>Eurotiomycetes</taxon>
        <taxon>Chaetothyriomycetidae</taxon>
        <taxon>Chaetothyriales</taxon>
        <taxon>Trichomeriaceae</taxon>
        <taxon>Knufia</taxon>
    </lineage>
</organism>
<dbReference type="SMART" id="SM00154">
    <property type="entry name" value="ZnF_AN1"/>
    <property type="match status" value="1"/>
</dbReference>
<evidence type="ECO:0000256" key="4">
    <source>
        <dbReference type="PROSITE-ProRule" id="PRU00449"/>
    </source>
</evidence>
<dbReference type="RefSeq" id="XP_064732120.1">
    <property type="nucleotide sequence ID" value="XM_064871740.1"/>
</dbReference>
<feature type="domain" description="AN1-type" evidence="7">
    <location>
        <begin position="148"/>
        <end position="197"/>
    </location>
</feature>
<dbReference type="InterPro" id="IPR000626">
    <property type="entry name" value="Ubiquitin-like_dom"/>
</dbReference>
<feature type="compositionally biased region" description="Polar residues" evidence="5">
    <location>
        <begin position="96"/>
        <end position="107"/>
    </location>
</feature>
<dbReference type="PROSITE" id="PS50053">
    <property type="entry name" value="UBIQUITIN_2"/>
    <property type="match status" value="1"/>
</dbReference>
<feature type="domain" description="Ubiquitin-like" evidence="6">
    <location>
        <begin position="16"/>
        <end position="107"/>
    </location>
</feature>
<dbReference type="Pfam" id="PF00240">
    <property type="entry name" value="ubiquitin"/>
    <property type="match status" value="1"/>
</dbReference>
<evidence type="ECO:0000256" key="2">
    <source>
        <dbReference type="ARBA" id="ARBA00022771"/>
    </source>
</evidence>
<dbReference type="Pfam" id="PF01428">
    <property type="entry name" value="zf-AN1"/>
    <property type="match status" value="1"/>
</dbReference>
<proteinExistence type="predicted"/>
<dbReference type="Proteomes" id="UP001334248">
    <property type="component" value="Unassembled WGS sequence"/>
</dbReference>
<name>A0ABR0RUT2_9EURO</name>
<gene>
    <name evidence="8" type="ORF">PMZ80_003311</name>
</gene>
<dbReference type="CDD" id="cd17039">
    <property type="entry name" value="Ubl_ubiquitin_like"/>
    <property type="match status" value="1"/>
</dbReference>
<sequence>MDATPISPSSSSSDNIQIVVTTSGGKSKIARLYNIRGTSNASPGIPLKVSPTHTVANVLEFLSASTTLPTGSKLVFGGKQLDPSTTVSDLKLEESSTLNLFTPSPRGSQEPEASDMTTGLAVSESQPASSTATSGTSTPTSTKPAARKSNKPRCTKEGCKAAAQPIVGDCGFCQKRFCGKHRMLESHNCSGLEDARQADKDRNAAKLEHERTTMLRGL</sequence>
<feature type="region of interest" description="Disordered" evidence="5">
    <location>
        <begin position="96"/>
        <end position="154"/>
    </location>
</feature>
<evidence type="ECO:0000313" key="9">
    <source>
        <dbReference type="Proteomes" id="UP001334248"/>
    </source>
</evidence>
<accession>A0ABR0RUT2</accession>
<keyword evidence="9" id="KW-1185">Reference proteome</keyword>
<evidence type="ECO:0000256" key="3">
    <source>
        <dbReference type="ARBA" id="ARBA00022833"/>
    </source>
</evidence>
<dbReference type="InterPro" id="IPR029071">
    <property type="entry name" value="Ubiquitin-like_domsf"/>
</dbReference>
<dbReference type="SUPFAM" id="SSF54236">
    <property type="entry name" value="Ubiquitin-like"/>
    <property type="match status" value="1"/>
</dbReference>